<sequence>KLQGKIAIITGAATGIGKATAEKFIENGAKVIVADIDRDRGRATARDLGSSASFVPCDVTVESDVSAAVDFAIAEHGRLDVMHNNAGVACRTAFSVGDLDLAAFDRAMAVNVRGAVAGVKHAARAMIPRQRGVIICTASVTGVIGGLAQLTYSLSKSSVIGIVRSAAAELSRNGIRINSISPTAIPTAMSLDELKNYYPGRDQAQLVQMVRDFGILKGAHCEPSDVANAALYLASDDAKYVSGHNLVVDGGMSCFKTLNLPTPDQ</sequence>
<dbReference type="InterPro" id="IPR036291">
    <property type="entry name" value="NAD(P)-bd_dom_sf"/>
</dbReference>
<evidence type="ECO:0000256" key="1">
    <source>
        <dbReference type="ARBA" id="ARBA00006484"/>
    </source>
</evidence>
<accession>S8ECQ4</accession>
<dbReference type="GO" id="GO:0016616">
    <property type="term" value="F:oxidoreductase activity, acting on the CH-OH group of donors, NAD or NADP as acceptor"/>
    <property type="evidence" value="ECO:0007669"/>
    <property type="project" value="UniProtKB-ARBA"/>
</dbReference>
<keyword evidence="2" id="KW-0560">Oxidoreductase</keyword>
<dbReference type="AlphaFoldDB" id="S8ECQ4"/>
<dbReference type="PRINTS" id="PR00080">
    <property type="entry name" value="SDRFAMILY"/>
</dbReference>
<evidence type="ECO:0000313" key="6">
    <source>
        <dbReference type="Proteomes" id="UP000015453"/>
    </source>
</evidence>
<feature type="non-terminal residue" evidence="5">
    <location>
        <position position="1"/>
    </location>
</feature>
<dbReference type="FunFam" id="3.40.50.720:FF:000084">
    <property type="entry name" value="Short-chain dehydrogenase reductase"/>
    <property type="match status" value="1"/>
</dbReference>
<dbReference type="PANTHER" id="PTHR43180:SF28">
    <property type="entry name" value="NAD(P)-BINDING ROSSMANN-FOLD SUPERFAMILY PROTEIN"/>
    <property type="match status" value="1"/>
</dbReference>
<dbReference type="GO" id="GO:0006629">
    <property type="term" value="P:lipid metabolic process"/>
    <property type="evidence" value="ECO:0007669"/>
    <property type="project" value="UniProtKB-KW"/>
</dbReference>
<dbReference type="OrthoDB" id="294295at2759"/>
<dbReference type="InterPro" id="IPR002347">
    <property type="entry name" value="SDR_fam"/>
</dbReference>
<reference evidence="5 6" key="1">
    <citation type="journal article" date="2013" name="BMC Genomics">
        <title>The miniature genome of a carnivorous plant Genlisea aurea contains a low number of genes and short non-coding sequences.</title>
        <authorList>
            <person name="Leushkin E.V."/>
            <person name="Sutormin R.A."/>
            <person name="Nabieva E.R."/>
            <person name="Penin A.A."/>
            <person name="Kondrashov A.S."/>
            <person name="Logacheva M.D."/>
        </authorList>
    </citation>
    <scope>NUCLEOTIDE SEQUENCE [LARGE SCALE GENOMIC DNA]</scope>
</reference>
<evidence type="ECO:0000256" key="2">
    <source>
        <dbReference type="ARBA" id="ARBA00023002"/>
    </source>
</evidence>
<evidence type="ECO:0000313" key="5">
    <source>
        <dbReference type="EMBL" id="EPS73733.1"/>
    </source>
</evidence>
<dbReference type="Proteomes" id="UP000015453">
    <property type="component" value="Unassembled WGS sequence"/>
</dbReference>
<dbReference type="Gene3D" id="3.40.50.720">
    <property type="entry name" value="NAD(P)-binding Rossmann-like Domain"/>
    <property type="match status" value="1"/>
</dbReference>
<dbReference type="EMBL" id="AUSU01000330">
    <property type="protein sequence ID" value="EPS73733.1"/>
    <property type="molecule type" value="Genomic_DNA"/>
</dbReference>
<protein>
    <submittedName>
        <fullName evidence="5">Uncharacterized protein</fullName>
    </submittedName>
</protein>
<dbReference type="NCBIfam" id="NF005559">
    <property type="entry name" value="PRK07231.1"/>
    <property type="match status" value="1"/>
</dbReference>
<evidence type="ECO:0000256" key="3">
    <source>
        <dbReference type="ARBA" id="ARBA00023027"/>
    </source>
</evidence>
<dbReference type="PRINTS" id="PR00081">
    <property type="entry name" value="GDHRDH"/>
</dbReference>
<dbReference type="Pfam" id="PF13561">
    <property type="entry name" value="adh_short_C2"/>
    <property type="match status" value="1"/>
</dbReference>
<keyword evidence="3" id="KW-0520">NAD</keyword>
<keyword evidence="4" id="KW-0443">Lipid metabolism</keyword>
<keyword evidence="6" id="KW-1185">Reference proteome</keyword>
<comment type="similarity">
    <text evidence="1">Belongs to the short-chain dehydrogenases/reductases (SDR) family.</text>
</comment>
<organism evidence="5 6">
    <name type="scientific">Genlisea aurea</name>
    <dbReference type="NCBI Taxonomy" id="192259"/>
    <lineage>
        <taxon>Eukaryota</taxon>
        <taxon>Viridiplantae</taxon>
        <taxon>Streptophyta</taxon>
        <taxon>Embryophyta</taxon>
        <taxon>Tracheophyta</taxon>
        <taxon>Spermatophyta</taxon>
        <taxon>Magnoliopsida</taxon>
        <taxon>eudicotyledons</taxon>
        <taxon>Gunneridae</taxon>
        <taxon>Pentapetalae</taxon>
        <taxon>asterids</taxon>
        <taxon>lamiids</taxon>
        <taxon>Lamiales</taxon>
        <taxon>Lentibulariaceae</taxon>
        <taxon>Genlisea</taxon>
    </lineage>
</organism>
<feature type="non-terminal residue" evidence="5">
    <location>
        <position position="265"/>
    </location>
</feature>
<gene>
    <name evidence="5" type="ORF">M569_01021</name>
</gene>
<comment type="caution">
    <text evidence="5">The sequence shown here is derived from an EMBL/GenBank/DDBJ whole genome shotgun (WGS) entry which is preliminary data.</text>
</comment>
<dbReference type="PANTHER" id="PTHR43180">
    <property type="entry name" value="3-OXOACYL-(ACYL-CARRIER-PROTEIN) REDUCTASE (AFU_ORTHOLOGUE AFUA_6G11210)"/>
    <property type="match status" value="1"/>
</dbReference>
<name>S8ECQ4_9LAMI</name>
<proteinExistence type="inferred from homology"/>
<evidence type="ECO:0000256" key="4">
    <source>
        <dbReference type="ARBA" id="ARBA00023098"/>
    </source>
</evidence>
<dbReference type="SUPFAM" id="SSF51735">
    <property type="entry name" value="NAD(P)-binding Rossmann-fold domains"/>
    <property type="match status" value="1"/>
</dbReference>